<evidence type="ECO:0000256" key="2">
    <source>
        <dbReference type="ARBA" id="ARBA00006980"/>
    </source>
</evidence>
<keyword evidence="7" id="KW-0653">Protein transport</keyword>
<keyword evidence="5" id="KW-0812">Transmembrane</keyword>
<evidence type="ECO:0000256" key="3">
    <source>
        <dbReference type="ARBA" id="ARBA00022448"/>
    </source>
</evidence>
<dbReference type="PANTHER" id="PTHR30332">
    <property type="entry name" value="PROBABLE GENERAL SECRETION PATHWAY PROTEIN D"/>
    <property type="match status" value="1"/>
</dbReference>
<evidence type="ECO:0000256" key="10">
    <source>
        <dbReference type="SAM" id="MobiDB-lite"/>
    </source>
</evidence>
<evidence type="ECO:0000256" key="8">
    <source>
        <dbReference type="ARBA" id="ARBA00023136"/>
    </source>
</evidence>
<feature type="domain" description="Type II/III secretion system secretin-like" evidence="11">
    <location>
        <begin position="445"/>
        <end position="611"/>
    </location>
</feature>
<evidence type="ECO:0000256" key="1">
    <source>
        <dbReference type="ARBA" id="ARBA00004442"/>
    </source>
</evidence>
<feature type="compositionally biased region" description="Gly residues" evidence="10">
    <location>
        <begin position="303"/>
        <end position="319"/>
    </location>
</feature>
<comment type="subcellular location">
    <subcellularLocation>
        <location evidence="1">Cell outer membrane</location>
    </subcellularLocation>
</comment>
<evidence type="ECO:0000256" key="4">
    <source>
        <dbReference type="ARBA" id="ARBA00022452"/>
    </source>
</evidence>
<dbReference type="InterPro" id="IPR038591">
    <property type="entry name" value="NolW-like_sf"/>
</dbReference>
<dbReference type="InterPro" id="IPR049371">
    <property type="entry name" value="GspD-like_N0"/>
</dbReference>
<dbReference type="PANTHER" id="PTHR30332:SF24">
    <property type="entry name" value="SECRETIN GSPD-RELATED"/>
    <property type="match status" value="1"/>
</dbReference>
<evidence type="ECO:0000256" key="9">
    <source>
        <dbReference type="ARBA" id="ARBA00023237"/>
    </source>
</evidence>
<feature type="region of interest" description="Disordered" evidence="10">
    <location>
        <begin position="297"/>
        <end position="320"/>
    </location>
</feature>
<feature type="domain" description="NolW-like" evidence="12">
    <location>
        <begin position="200"/>
        <end position="269"/>
    </location>
</feature>
<keyword evidence="3" id="KW-0813">Transport</keyword>
<dbReference type="InterPro" id="IPR013356">
    <property type="entry name" value="T2SS_GspD"/>
</dbReference>
<evidence type="ECO:0000259" key="11">
    <source>
        <dbReference type="Pfam" id="PF00263"/>
    </source>
</evidence>
<dbReference type="GO" id="GO:0019867">
    <property type="term" value="C:outer membrane"/>
    <property type="evidence" value="ECO:0007669"/>
    <property type="project" value="InterPro"/>
</dbReference>
<dbReference type="InterPro" id="IPR001775">
    <property type="entry name" value="GspD/PilQ"/>
</dbReference>
<evidence type="ECO:0000256" key="7">
    <source>
        <dbReference type="ARBA" id="ARBA00022927"/>
    </source>
</evidence>
<evidence type="ECO:0000256" key="6">
    <source>
        <dbReference type="ARBA" id="ARBA00022729"/>
    </source>
</evidence>
<dbReference type="InterPro" id="IPR005644">
    <property type="entry name" value="NolW-like"/>
</dbReference>
<dbReference type="Pfam" id="PF03958">
    <property type="entry name" value="Secretin_N"/>
    <property type="match status" value="3"/>
</dbReference>
<dbReference type="Gene3D" id="3.30.1370.120">
    <property type="match status" value="3"/>
</dbReference>
<dbReference type="PRINTS" id="PR00811">
    <property type="entry name" value="BCTERIALGSPD"/>
</dbReference>
<dbReference type="AlphaFoldDB" id="A0A5B8RJE1"/>
<keyword evidence="4" id="KW-1134">Transmembrane beta strand</keyword>
<dbReference type="EMBL" id="MN079213">
    <property type="protein sequence ID" value="QEA07195.1"/>
    <property type="molecule type" value="Genomic_DNA"/>
</dbReference>
<dbReference type="Pfam" id="PF00263">
    <property type="entry name" value="Secretin"/>
    <property type="match status" value="1"/>
</dbReference>
<organism evidence="14">
    <name type="scientific">uncultured organism</name>
    <dbReference type="NCBI Taxonomy" id="155900"/>
    <lineage>
        <taxon>unclassified sequences</taxon>
        <taxon>environmental samples</taxon>
    </lineage>
</organism>
<sequence length="666" mass="69637">MAAWIHALRSSNPARRARGRAAAVLLALVTVLAAGTAGAQEQITLNLKDAQLSALVDTVAEVTGRNFVLDPRVNARVTVISRRPMDADALYQVFLSILQVHGFSAIPAGEVTKIVPDVNARQLGGEDGEDTGDAVVTRVLTVENVPVAQLVPILRPLVPQQGHFAAYAPTNSLIISDHASNVARIADVVRKVDRAGAAATEVIPLEHATAETAAETLGEVLGGQGEEAGAQAVRVAADKRTNALVVMGTDAQRARVRRLVERLDAGADQGGDTRVVYLSYAKAEDVAEVLQSVSENLPSAATDGGGDGEGGAAGAGGSGKTVSIQADAATNSLVISAPPAVQNELAAVIDKLDIRRAQVLIEAAIAEVSADMAAELGFQWAVDGGNGNTAVGGTSFGNNSVSGGDSLAGIIGSLSQQEIPNIGSGLSLAVGDLAGGVRFAALLRALASDADTNILSTPSLVTLDNQEAEITVAQNVPFVTGSYTTASSDSSNVNPFQTIERRDVGLILKVKPQINEGDSVMLEIQQEVSNVSESTRAVDLITDKRSISTSVLVDSGRLVVLGGLLDEQVRETEQRVPLLGSIPVLGNLFRYRSAQSEKRNLMVFLRPRIVRDEATMTRYASDKYASMRERQRAQRDAGVALLPDDVAPVLPPLGRPALPAPFTRGR</sequence>
<feature type="domain" description="NolW-like" evidence="12">
    <location>
        <begin position="137"/>
        <end position="197"/>
    </location>
</feature>
<name>A0A5B8RJE1_9ZZZZ</name>
<dbReference type="GO" id="GO:0009306">
    <property type="term" value="P:protein secretion"/>
    <property type="evidence" value="ECO:0007669"/>
    <property type="project" value="InterPro"/>
</dbReference>
<comment type="similarity">
    <text evidence="2">Belongs to the bacterial secretin family. GSP D subfamily.</text>
</comment>
<dbReference type="Pfam" id="PF21305">
    <property type="entry name" value="type_II_gspD_N0"/>
    <property type="match status" value="1"/>
</dbReference>
<dbReference type="InterPro" id="IPR050810">
    <property type="entry name" value="Bact_Secretion_Sys_Channel"/>
</dbReference>
<evidence type="ECO:0000259" key="12">
    <source>
        <dbReference type="Pfam" id="PF03958"/>
    </source>
</evidence>
<dbReference type="InterPro" id="IPR004846">
    <property type="entry name" value="T2SS/T3SS_dom"/>
</dbReference>
<reference evidence="14" key="1">
    <citation type="submission" date="2019-06" db="EMBL/GenBank/DDBJ databases">
        <authorList>
            <person name="Murdoch R.W."/>
            <person name="Fathepure B."/>
        </authorList>
    </citation>
    <scope>NUCLEOTIDE SEQUENCE</scope>
</reference>
<evidence type="ECO:0000256" key="5">
    <source>
        <dbReference type="ARBA" id="ARBA00022692"/>
    </source>
</evidence>
<feature type="domain" description="NolW-like" evidence="12">
    <location>
        <begin position="273"/>
        <end position="358"/>
    </location>
</feature>
<feature type="compositionally biased region" description="Low complexity" evidence="10">
    <location>
        <begin position="655"/>
        <end position="666"/>
    </location>
</feature>
<gene>
    <name evidence="14" type="primary">xcpQ_2</name>
    <name evidence="14" type="ORF">KBTEX_03542</name>
</gene>
<keyword evidence="6" id="KW-0732">Signal</keyword>
<proteinExistence type="inferred from homology"/>
<evidence type="ECO:0000313" key="14">
    <source>
        <dbReference type="EMBL" id="QEA07195.1"/>
    </source>
</evidence>
<protein>
    <submittedName>
        <fullName evidence="14">Type II secretion system protein D</fullName>
    </submittedName>
</protein>
<evidence type="ECO:0000259" key="13">
    <source>
        <dbReference type="Pfam" id="PF21305"/>
    </source>
</evidence>
<feature type="domain" description="GspD-like N0" evidence="13">
    <location>
        <begin position="45"/>
        <end position="114"/>
    </location>
</feature>
<keyword evidence="9" id="KW-0998">Cell outer membrane</keyword>
<accession>A0A5B8RJE1</accession>
<dbReference type="NCBIfam" id="TIGR02517">
    <property type="entry name" value="type_II_gspD"/>
    <property type="match status" value="1"/>
</dbReference>
<keyword evidence="8" id="KW-0472">Membrane</keyword>
<feature type="region of interest" description="Disordered" evidence="10">
    <location>
        <begin position="645"/>
        <end position="666"/>
    </location>
</feature>